<name>A0ABD5M9L2_9EURY</name>
<dbReference type="PANTHER" id="PTHR46268">
    <property type="entry name" value="STRESS RESPONSE PROTEIN NHAX"/>
    <property type="match status" value="1"/>
</dbReference>
<feature type="domain" description="UspA" evidence="3">
    <location>
        <begin position="4"/>
        <end position="143"/>
    </location>
</feature>
<keyword evidence="5" id="KW-1185">Reference proteome</keyword>
<evidence type="ECO:0000256" key="2">
    <source>
        <dbReference type="SAM" id="MobiDB-lite"/>
    </source>
</evidence>
<comment type="caution">
    <text evidence="4">The sequence shown here is derived from an EMBL/GenBank/DDBJ whole genome shotgun (WGS) entry which is preliminary data.</text>
</comment>
<dbReference type="AlphaFoldDB" id="A0ABD5M9L2"/>
<dbReference type="CDD" id="cd00293">
    <property type="entry name" value="USP-like"/>
    <property type="match status" value="1"/>
</dbReference>
<reference evidence="4 5" key="1">
    <citation type="submission" date="2024-06" db="EMBL/GenBank/DDBJ databases">
        <title>Halorubrum miltondacostae sp. nov., a potential PHA producer isolated from an inland solar saltern in Rio Maior, Portugal.</title>
        <authorList>
            <person name="Albuquerque L."/>
            <person name="Viver T."/>
            <person name="Barroso C."/>
            <person name="Claudino R."/>
            <person name="Galvan M."/>
            <person name="Simoes G."/>
            <person name="Lobo Da Cunha A."/>
            <person name="Egas C."/>
        </authorList>
    </citation>
    <scope>NUCLEOTIDE SEQUENCE [LARGE SCALE GENOMIC DNA]</scope>
    <source>
        <strain evidence="4 5">RMP-11</strain>
    </source>
</reference>
<proteinExistence type="inferred from homology"/>
<protein>
    <submittedName>
        <fullName evidence="4">Universal stress protein</fullName>
    </submittedName>
</protein>
<sequence length="185" mass="19018">MPLYDRILVPTDGSDEGELAVCHALDLAAVHGASVRAIYVVDTARYAGMPMETTWEGVGDLLYDDGEAALETVCELAADRGVDVETSVVDGSPSREIITHAERTGCDLVVMGTHGRGGIDRLLLGSVAEKVVRGSSIPVLTVRIGEDGEVATAAESATTGTEVDESAAAPGTEADASVSDATETG</sequence>
<dbReference type="InterPro" id="IPR006015">
    <property type="entry name" value="Universal_stress_UspA"/>
</dbReference>
<dbReference type="PANTHER" id="PTHR46268:SF6">
    <property type="entry name" value="UNIVERSAL STRESS PROTEIN UP12"/>
    <property type="match status" value="1"/>
</dbReference>
<gene>
    <name evidence="4" type="ORF">ABNG04_16845</name>
</gene>
<dbReference type="InterPro" id="IPR014729">
    <property type="entry name" value="Rossmann-like_a/b/a_fold"/>
</dbReference>
<dbReference type="Proteomes" id="UP001567572">
    <property type="component" value="Unassembled WGS sequence"/>
</dbReference>
<evidence type="ECO:0000259" key="3">
    <source>
        <dbReference type="Pfam" id="PF00582"/>
    </source>
</evidence>
<accession>A0ABD5M9L2</accession>
<dbReference type="EMBL" id="JBEDNY010000008">
    <property type="protein sequence ID" value="MEZ3165507.1"/>
    <property type="molecule type" value="Genomic_DNA"/>
</dbReference>
<evidence type="ECO:0000256" key="1">
    <source>
        <dbReference type="ARBA" id="ARBA00008791"/>
    </source>
</evidence>
<dbReference type="SUPFAM" id="SSF52402">
    <property type="entry name" value="Adenine nucleotide alpha hydrolases-like"/>
    <property type="match status" value="1"/>
</dbReference>
<dbReference type="Gene3D" id="3.40.50.620">
    <property type="entry name" value="HUPs"/>
    <property type="match status" value="1"/>
</dbReference>
<dbReference type="InterPro" id="IPR006016">
    <property type="entry name" value="UspA"/>
</dbReference>
<evidence type="ECO:0000313" key="5">
    <source>
        <dbReference type="Proteomes" id="UP001567572"/>
    </source>
</evidence>
<dbReference type="PRINTS" id="PR01438">
    <property type="entry name" value="UNVRSLSTRESS"/>
</dbReference>
<organism evidence="4 5">
    <name type="scientific">Halorubrum miltondacostae</name>
    <dbReference type="NCBI Taxonomy" id="3076378"/>
    <lineage>
        <taxon>Archaea</taxon>
        <taxon>Methanobacteriati</taxon>
        <taxon>Methanobacteriota</taxon>
        <taxon>Stenosarchaea group</taxon>
        <taxon>Halobacteria</taxon>
        <taxon>Halobacteriales</taxon>
        <taxon>Haloferacaceae</taxon>
        <taxon>Halorubrum</taxon>
    </lineage>
</organism>
<dbReference type="Pfam" id="PF00582">
    <property type="entry name" value="Usp"/>
    <property type="match status" value="1"/>
</dbReference>
<comment type="similarity">
    <text evidence="1">Belongs to the universal stress protein A family.</text>
</comment>
<evidence type="ECO:0000313" key="4">
    <source>
        <dbReference type="EMBL" id="MEZ3165507.1"/>
    </source>
</evidence>
<dbReference type="RefSeq" id="WP_371163530.1">
    <property type="nucleotide sequence ID" value="NZ_JBEDNX010000011.1"/>
</dbReference>
<feature type="region of interest" description="Disordered" evidence="2">
    <location>
        <begin position="153"/>
        <end position="185"/>
    </location>
</feature>